<dbReference type="GeneID" id="19174551"/>
<dbReference type="eggNOG" id="KOG0254">
    <property type="taxonomic scope" value="Eukaryota"/>
</dbReference>
<evidence type="ECO:0000313" key="7">
    <source>
        <dbReference type="Proteomes" id="UP000019478"/>
    </source>
</evidence>
<dbReference type="Gene3D" id="1.20.1250.20">
    <property type="entry name" value="MFS general substrate transporter like domains"/>
    <property type="match status" value="1"/>
</dbReference>
<dbReference type="AlphaFoldDB" id="W9XIN8"/>
<dbReference type="GO" id="GO:0016020">
    <property type="term" value="C:membrane"/>
    <property type="evidence" value="ECO:0007669"/>
    <property type="project" value="UniProtKB-SubCell"/>
</dbReference>
<reference evidence="6 7" key="1">
    <citation type="submission" date="2013-03" db="EMBL/GenBank/DDBJ databases">
        <title>The Genome Sequence of Capronia epimyces CBS 606.96.</title>
        <authorList>
            <consortium name="The Broad Institute Genomics Platform"/>
            <person name="Cuomo C."/>
            <person name="de Hoog S."/>
            <person name="Gorbushina A."/>
            <person name="Walker B."/>
            <person name="Young S.K."/>
            <person name="Zeng Q."/>
            <person name="Gargeya S."/>
            <person name="Fitzgerald M."/>
            <person name="Haas B."/>
            <person name="Abouelleil A."/>
            <person name="Allen A.W."/>
            <person name="Alvarado L."/>
            <person name="Arachchi H.M."/>
            <person name="Berlin A.M."/>
            <person name="Chapman S.B."/>
            <person name="Gainer-Dewar J."/>
            <person name="Goldberg J."/>
            <person name="Griggs A."/>
            <person name="Gujja S."/>
            <person name="Hansen M."/>
            <person name="Howarth C."/>
            <person name="Imamovic A."/>
            <person name="Ireland A."/>
            <person name="Larimer J."/>
            <person name="McCowan C."/>
            <person name="Murphy C."/>
            <person name="Pearson M."/>
            <person name="Poon T.W."/>
            <person name="Priest M."/>
            <person name="Roberts A."/>
            <person name="Saif S."/>
            <person name="Shea T."/>
            <person name="Sisk P."/>
            <person name="Sykes S."/>
            <person name="Wortman J."/>
            <person name="Nusbaum C."/>
            <person name="Birren B."/>
        </authorList>
    </citation>
    <scope>NUCLEOTIDE SEQUENCE [LARGE SCALE GENOMIC DNA]</scope>
    <source>
        <strain evidence="6 7">CBS 606.96</strain>
    </source>
</reference>
<dbReference type="OrthoDB" id="6612291at2759"/>
<keyword evidence="2 5" id="KW-0812">Transmembrane</keyword>
<organism evidence="6 7">
    <name type="scientific">Capronia epimyces CBS 606.96</name>
    <dbReference type="NCBI Taxonomy" id="1182542"/>
    <lineage>
        <taxon>Eukaryota</taxon>
        <taxon>Fungi</taxon>
        <taxon>Dikarya</taxon>
        <taxon>Ascomycota</taxon>
        <taxon>Pezizomycotina</taxon>
        <taxon>Eurotiomycetes</taxon>
        <taxon>Chaetothyriomycetidae</taxon>
        <taxon>Chaetothyriales</taxon>
        <taxon>Herpotrichiellaceae</taxon>
        <taxon>Capronia</taxon>
    </lineage>
</organism>
<evidence type="ECO:0000313" key="6">
    <source>
        <dbReference type="EMBL" id="EXJ76826.1"/>
    </source>
</evidence>
<dbReference type="InterPro" id="IPR005828">
    <property type="entry name" value="MFS_sugar_transport-like"/>
</dbReference>
<evidence type="ECO:0000256" key="2">
    <source>
        <dbReference type="ARBA" id="ARBA00022692"/>
    </source>
</evidence>
<sequence length="154" mass="17339">MLIIVAILQKFYFGTTYKPGLNAATAFFFIYILVWGAFLDNTTYVYVPEIWPTHLRSHGAAIAYVAYHSVAIAITSPAALAFAQIGYKYYFVFVALCVSGSTFIWFQFPETAGLTLEEVGAKFGDEIEVTFEDALAHEMQQVDTDTRIEEFKED</sequence>
<name>W9XIN8_9EURO</name>
<evidence type="ECO:0000256" key="4">
    <source>
        <dbReference type="ARBA" id="ARBA00023136"/>
    </source>
</evidence>
<accession>W9XIN8</accession>
<evidence type="ECO:0000256" key="5">
    <source>
        <dbReference type="SAM" id="Phobius"/>
    </source>
</evidence>
<feature type="transmembrane region" description="Helical" evidence="5">
    <location>
        <begin position="89"/>
        <end position="108"/>
    </location>
</feature>
<dbReference type="SUPFAM" id="SSF103473">
    <property type="entry name" value="MFS general substrate transporter"/>
    <property type="match status" value="1"/>
</dbReference>
<dbReference type="InterPro" id="IPR050360">
    <property type="entry name" value="MFS_Sugar_Transporters"/>
</dbReference>
<dbReference type="GO" id="GO:0005351">
    <property type="term" value="F:carbohydrate:proton symporter activity"/>
    <property type="evidence" value="ECO:0007669"/>
    <property type="project" value="TreeGrafter"/>
</dbReference>
<evidence type="ECO:0008006" key="8">
    <source>
        <dbReference type="Google" id="ProtNLM"/>
    </source>
</evidence>
<dbReference type="Pfam" id="PF00083">
    <property type="entry name" value="Sugar_tr"/>
    <property type="match status" value="1"/>
</dbReference>
<feature type="transmembrane region" description="Helical" evidence="5">
    <location>
        <begin position="21"/>
        <end position="39"/>
    </location>
</feature>
<feature type="transmembrane region" description="Helical" evidence="5">
    <location>
        <begin position="59"/>
        <end position="82"/>
    </location>
</feature>
<dbReference type="InterPro" id="IPR036259">
    <property type="entry name" value="MFS_trans_sf"/>
</dbReference>
<evidence type="ECO:0000256" key="3">
    <source>
        <dbReference type="ARBA" id="ARBA00022989"/>
    </source>
</evidence>
<dbReference type="RefSeq" id="XP_007738751.1">
    <property type="nucleotide sequence ID" value="XM_007740561.1"/>
</dbReference>
<dbReference type="EMBL" id="AMGY01000012">
    <property type="protein sequence ID" value="EXJ76826.1"/>
    <property type="molecule type" value="Genomic_DNA"/>
</dbReference>
<keyword evidence="4 5" id="KW-0472">Membrane</keyword>
<proteinExistence type="predicted"/>
<evidence type="ECO:0000256" key="1">
    <source>
        <dbReference type="ARBA" id="ARBA00004141"/>
    </source>
</evidence>
<dbReference type="HOGENOM" id="CLU_1703996_0_0_1"/>
<comment type="caution">
    <text evidence="6">The sequence shown here is derived from an EMBL/GenBank/DDBJ whole genome shotgun (WGS) entry which is preliminary data.</text>
</comment>
<comment type="subcellular location">
    <subcellularLocation>
        <location evidence="1">Membrane</location>
        <topology evidence="1">Multi-pass membrane protein</topology>
    </subcellularLocation>
</comment>
<protein>
    <recommendedName>
        <fullName evidence="8">Major facilitator superfamily (MFS) profile domain-containing protein</fullName>
    </recommendedName>
</protein>
<keyword evidence="7" id="KW-1185">Reference proteome</keyword>
<dbReference type="PANTHER" id="PTHR48022:SF30">
    <property type="entry name" value="MAJOR FACILITATOR SUPERFAMILY (MFS) PROFILE DOMAIN-CONTAINING PROTEIN"/>
    <property type="match status" value="1"/>
</dbReference>
<dbReference type="PANTHER" id="PTHR48022">
    <property type="entry name" value="PLASTIDIC GLUCOSE TRANSPORTER 4"/>
    <property type="match status" value="1"/>
</dbReference>
<gene>
    <name evidence="6" type="ORF">A1O3_10471</name>
</gene>
<keyword evidence="3 5" id="KW-1133">Transmembrane helix</keyword>
<dbReference type="Proteomes" id="UP000019478">
    <property type="component" value="Unassembled WGS sequence"/>
</dbReference>